<dbReference type="InterPro" id="IPR003607">
    <property type="entry name" value="HD/PDEase_dom"/>
</dbReference>
<dbReference type="CDD" id="cd00077">
    <property type="entry name" value="HDc"/>
    <property type="match status" value="1"/>
</dbReference>
<protein>
    <submittedName>
        <fullName evidence="2">Cyclic di-GMP phosphodiesterase</fullName>
    </submittedName>
</protein>
<dbReference type="SUPFAM" id="SSF109604">
    <property type="entry name" value="HD-domain/PDEase-like"/>
    <property type="match status" value="1"/>
</dbReference>
<dbReference type="NCBIfam" id="TIGR00277">
    <property type="entry name" value="HDIG"/>
    <property type="match status" value="1"/>
</dbReference>
<dbReference type="Pfam" id="PF11871">
    <property type="entry name" value="DUF3391"/>
    <property type="match status" value="1"/>
</dbReference>
<name>A0ABQ2P8Y7_9NEIS</name>
<reference evidence="3" key="1">
    <citation type="journal article" date="2019" name="Int. J. Syst. Evol. Microbiol.">
        <title>The Global Catalogue of Microorganisms (GCM) 10K type strain sequencing project: providing services to taxonomists for standard genome sequencing and annotation.</title>
        <authorList>
            <consortium name="The Broad Institute Genomics Platform"/>
            <consortium name="The Broad Institute Genome Sequencing Center for Infectious Disease"/>
            <person name="Wu L."/>
            <person name="Ma J."/>
        </authorList>
    </citation>
    <scope>NUCLEOTIDE SEQUENCE [LARGE SCALE GENOMIC DNA]</scope>
    <source>
        <strain evidence="3">CGMCC 1.8859</strain>
    </source>
</reference>
<accession>A0ABQ2P8Y7</accession>
<dbReference type="Pfam" id="PF13487">
    <property type="entry name" value="HD_5"/>
    <property type="match status" value="1"/>
</dbReference>
<feature type="domain" description="HD-GYP" evidence="1">
    <location>
        <begin position="143"/>
        <end position="339"/>
    </location>
</feature>
<dbReference type="PROSITE" id="PS51832">
    <property type="entry name" value="HD_GYP"/>
    <property type="match status" value="1"/>
</dbReference>
<dbReference type="PANTHER" id="PTHR43155">
    <property type="entry name" value="CYCLIC DI-GMP PHOSPHODIESTERASE PA4108-RELATED"/>
    <property type="match status" value="1"/>
</dbReference>
<proteinExistence type="predicted"/>
<evidence type="ECO:0000313" key="2">
    <source>
        <dbReference type="EMBL" id="GGP20745.1"/>
    </source>
</evidence>
<dbReference type="RefSeq" id="WP_188703820.1">
    <property type="nucleotide sequence ID" value="NZ_BMLX01000002.1"/>
</dbReference>
<keyword evidence="3" id="KW-1185">Reference proteome</keyword>
<dbReference type="SMART" id="SM00471">
    <property type="entry name" value="HDc"/>
    <property type="match status" value="1"/>
</dbReference>
<dbReference type="InterPro" id="IPR006675">
    <property type="entry name" value="HDIG_dom"/>
</dbReference>
<dbReference type="Proteomes" id="UP000637267">
    <property type="component" value="Unassembled WGS sequence"/>
</dbReference>
<organism evidence="2 3">
    <name type="scientific">Silvimonas iriomotensis</name>
    <dbReference type="NCBI Taxonomy" id="449662"/>
    <lineage>
        <taxon>Bacteria</taxon>
        <taxon>Pseudomonadati</taxon>
        <taxon>Pseudomonadota</taxon>
        <taxon>Betaproteobacteria</taxon>
        <taxon>Neisseriales</taxon>
        <taxon>Chitinibacteraceae</taxon>
        <taxon>Silvimonas</taxon>
    </lineage>
</organism>
<dbReference type="EMBL" id="BMLX01000002">
    <property type="protein sequence ID" value="GGP20745.1"/>
    <property type="molecule type" value="Genomic_DNA"/>
</dbReference>
<evidence type="ECO:0000313" key="3">
    <source>
        <dbReference type="Proteomes" id="UP000637267"/>
    </source>
</evidence>
<gene>
    <name evidence="2" type="ORF">GCM10010970_16740</name>
</gene>
<comment type="caution">
    <text evidence="2">The sequence shown here is derived from an EMBL/GenBank/DDBJ whole genome shotgun (WGS) entry which is preliminary data.</text>
</comment>
<sequence length="409" mass="45601">MIRKISIDQLTTGMYIHDLNLAWFDHPFVRNQFMLETLDDLAQIRATGLKELYIDAARGCDVTEAPTLEEVQATTEATLLEALSRQVKPEIELRPASLRDEAVRAASIHKQADKAVRKVMQDVRLGRMVEIAEVEDVVDAIAGTIERNASAMLGILCIKNKNEYTFLHSVAVGTLMIAFAKSLGMDADTVRSAGVAGLLHDTGKMCVPDDILNKPGRLSEEEFNVMKSHPLEGWEVLRQLDGIDPVALEVTLHHHERLDGTGYPHKLKGDEIGQITRMASIVDVYDAITSDRVYHKGLPAAQVLRKLWEWSPNHFDPQLVQHFIRTVGIYPVGSLLRLHSGRLAIVVEANAAAPLLPRLKAVFSLRTNSYIQPVDIDMAWEAQRGGDRVVGVESPEQYRIDIGRFLLAR</sequence>
<dbReference type="InterPro" id="IPR021812">
    <property type="entry name" value="DUF3391"/>
</dbReference>
<evidence type="ECO:0000259" key="1">
    <source>
        <dbReference type="PROSITE" id="PS51832"/>
    </source>
</evidence>
<dbReference type="PANTHER" id="PTHR43155:SF2">
    <property type="entry name" value="CYCLIC DI-GMP PHOSPHODIESTERASE PA4108"/>
    <property type="match status" value="1"/>
</dbReference>
<dbReference type="InterPro" id="IPR037522">
    <property type="entry name" value="HD_GYP_dom"/>
</dbReference>
<dbReference type="Gene3D" id="1.10.3210.10">
    <property type="entry name" value="Hypothetical protein af1432"/>
    <property type="match status" value="1"/>
</dbReference>